<dbReference type="GO" id="GO:0015174">
    <property type="term" value="F:basic amino acid transmembrane transporter activity"/>
    <property type="evidence" value="ECO:0007669"/>
    <property type="project" value="TreeGrafter"/>
</dbReference>
<evidence type="ECO:0000259" key="8">
    <source>
        <dbReference type="PROSITE" id="PS50850"/>
    </source>
</evidence>
<dbReference type="Proteomes" id="UP000094385">
    <property type="component" value="Unassembled WGS sequence"/>
</dbReference>
<feature type="transmembrane region" description="Helical" evidence="7">
    <location>
        <begin position="244"/>
        <end position="264"/>
    </location>
</feature>
<evidence type="ECO:0000256" key="2">
    <source>
        <dbReference type="ARBA" id="ARBA00008335"/>
    </source>
</evidence>
<dbReference type="PROSITE" id="PS50850">
    <property type="entry name" value="MFS"/>
    <property type="match status" value="1"/>
</dbReference>
<evidence type="ECO:0000313" key="9">
    <source>
        <dbReference type="EMBL" id="ODQ70850.1"/>
    </source>
</evidence>
<evidence type="ECO:0000256" key="1">
    <source>
        <dbReference type="ARBA" id="ARBA00004127"/>
    </source>
</evidence>
<gene>
    <name evidence="9" type="ORF">LIPSTDRAFT_74334</name>
</gene>
<dbReference type="CDD" id="cd17502">
    <property type="entry name" value="MFS_Azr1_MDR_like"/>
    <property type="match status" value="1"/>
</dbReference>
<feature type="transmembrane region" description="Helical" evidence="7">
    <location>
        <begin position="179"/>
        <end position="196"/>
    </location>
</feature>
<dbReference type="InterPro" id="IPR020846">
    <property type="entry name" value="MFS_dom"/>
</dbReference>
<keyword evidence="3" id="KW-0813">Transport</keyword>
<name>A0A1E3PZR7_LIPST</name>
<feature type="transmembrane region" description="Helical" evidence="7">
    <location>
        <begin position="144"/>
        <end position="167"/>
    </location>
</feature>
<feature type="transmembrane region" description="Helical" evidence="7">
    <location>
        <begin position="373"/>
        <end position="395"/>
    </location>
</feature>
<feature type="transmembrane region" description="Helical" evidence="7">
    <location>
        <begin position="270"/>
        <end position="294"/>
    </location>
</feature>
<dbReference type="InterPro" id="IPR036259">
    <property type="entry name" value="MFS_trans_sf"/>
</dbReference>
<feature type="transmembrane region" description="Helical" evidence="7">
    <location>
        <begin position="47"/>
        <end position="72"/>
    </location>
</feature>
<dbReference type="Gene3D" id="1.20.1250.20">
    <property type="entry name" value="MFS general substrate transporter like domains"/>
    <property type="match status" value="2"/>
</dbReference>
<feature type="transmembrane region" description="Helical" evidence="7">
    <location>
        <begin position="84"/>
        <end position="103"/>
    </location>
</feature>
<protein>
    <recommendedName>
        <fullName evidence="8">Major facilitator superfamily (MFS) profile domain-containing protein</fullName>
    </recommendedName>
</protein>
<feature type="transmembrane region" description="Helical" evidence="7">
    <location>
        <begin position="439"/>
        <end position="459"/>
    </location>
</feature>
<reference evidence="9 10" key="1">
    <citation type="journal article" date="2016" name="Proc. Natl. Acad. Sci. U.S.A.">
        <title>Comparative genomics of biotechnologically important yeasts.</title>
        <authorList>
            <person name="Riley R."/>
            <person name="Haridas S."/>
            <person name="Wolfe K.H."/>
            <person name="Lopes M.R."/>
            <person name="Hittinger C.T."/>
            <person name="Goeker M."/>
            <person name="Salamov A.A."/>
            <person name="Wisecaver J.H."/>
            <person name="Long T.M."/>
            <person name="Calvey C.H."/>
            <person name="Aerts A.L."/>
            <person name="Barry K.W."/>
            <person name="Choi C."/>
            <person name="Clum A."/>
            <person name="Coughlan A.Y."/>
            <person name="Deshpande S."/>
            <person name="Douglass A.P."/>
            <person name="Hanson S.J."/>
            <person name="Klenk H.-P."/>
            <person name="LaButti K.M."/>
            <person name="Lapidus A."/>
            <person name="Lindquist E.A."/>
            <person name="Lipzen A.M."/>
            <person name="Meier-Kolthoff J.P."/>
            <person name="Ohm R.A."/>
            <person name="Otillar R.P."/>
            <person name="Pangilinan J.L."/>
            <person name="Peng Y."/>
            <person name="Rokas A."/>
            <person name="Rosa C.A."/>
            <person name="Scheuner C."/>
            <person name="Sibirny A.A."/>
            <person name="Slot J.C."/>
            <person name="Stielow J.B."/>
            <person name="Sun H."/>
            <person name="Kurtzman C.P."/>
            <person name="Blackwell M."/>
            <person name="Grigoriev I.V."/>
            <person name="Jeffries T.W."/>
        </authorList>
    </citation>
    <scope>NUCLEOTIDE SEQUENCE [LARGE SCALE GENOMIC DNA]</scope>
    <source>
        <strain evidence="9 10">NRRL Y-11557</strain>
    </source>
</reference>
<feature type="transmembrane region" description="Helical" evidence="7">
    <location>
        <begin position="115"/>
        <end position="138"/>
    </location>
</feature>
<feature type="transmembrane region" description="Helical" evidence="7">
    <location>
        <begin position="401"/>
        <end position="427"/>
    </location>
</feature>
<keyword evidence="6 7" id="KW-0472">Membrane</keyword>
<dbReference type="Pfam" id="PF07690">
    <property type="entry name" value="MFS_1"/>
    <property type="match status" value="1"/>
</dbReference>
<dbReference type="PANTHER" id="PTHR23501:SF191">
    <property type="entry name" value="VACUOLAR BASIC AMINO ACID TRANSPORTER 4"/>
    <property type="match status" value="1"/>
</dbReference>
<dbReference type="OrthoDB" id="3437016at2759"/>
<dbReference type="GO" id="GO:0000329">
    <property type="term" value="C:fungal-type vacuole membrane"/>
    <property type="evidence" value="ECO:0007669"/>
    <property type="project" value="TreeGrafter"/>
</dbReference>
<evidence type="ECO:0000256" key="7">
    <source>
        <dbReference type="SAM" id="Phobius"/>
    </source>
</evidence>
<dbReference type="EMBL" id="KV454299">
    <property type="protein sequence ID" value="ODQ70850.1"/>
    <property type="molecule type" value="Genomic_DNA"/>
</dbReference>
<keyword evidence="5 7" id="KW-1133">Transmembrane helix</keyword>
<comment type="subcellular location">
    <subcellularLocation>
        <location evidence="1">Endomembrane system</location>
        <topology evidence="1">Multi-pass membrane protein</topology>
    </subcellularLocation>
</comment>
<keyword evidence="4 7" id="KW-0812">Transmembrane</keyword>
<proteinExistence type="inferred from homology"/>
<evidence type="ECO:0000256" key="6">
    <source>
        <dbReference type="ARBA" id="ARBA00023136"/>
    </source>
</evidence>
<dbReference type="InterPro" id="IPR011701">
    <property type="entry name" value="MFS"/>
</dbReference>
<evidence type="ECO:0000256" key="3">
    <source>
        <dbReference type="ARBA" id="ARBA00022448"/>
    </source>
</evidence>
<comment type="similarity">
    <text evidence="2">Belongs to the major facilitator superfamily.</text>
</comment>
<feature type="transmembrane region" description="Helical" evidence="7">
    <location>
        <begin position="348"/>
        <end position="366"/>
    </location>
</feature>
<dbReference type="SUPFAM" id="SSF103473">
    <property type="entry name" value="MFS general substrate transporter"/>
    <property type="match status" value="2"/>
</dbReference>
<feature type="transmembrane region" description="Helical" evidence="7">
    <location>
        <begin position="508"/>
        <end position="530"/>
    </location>
</feature>
<feature type="transmembrane region" description="Helical" evidence="7">
    <location>
        <begin position="315"/>
        <end position="336"/>
    </location>
</feature>
<evidence type="ECO:0000313" key="10">
    <source>
        <dbReference type="Proteomes" id="UP000094385"/>
    </source>
</evidence>
<evidence type="ECO:0000256" key="4">
    <source>
        <dbReference type="ARBA" id="ARBA00022692"/>
    </source>
</evidence>
<feature type="transmembrane region" description="Helical" evidence="7">
    <location>
        <begin position="202"/>
        <end position="223"/>
    </location>
</feature>
<accession>A0A1E3PZR7</accession>
<keyword evidence="10" id="KW-1185">Reference proteome</keyword>
<sequence>MSSGIDELEIQESEETRLLDDIEDQQKLDDDALADELEREELRTSTLATVFLSLYVGVFLAALDGTVVATLLSKIASDFHEFRSVSWIVTGYLIAQATFQPLYGKLSDLFGRKSVLLTCNVLFGIGSVLCGIAPSLWFLVAARVIAGAGGGGLYTLSAIILSDIVSLRQRGLLQGIGNILYGCGAAAGGIVGGFLADTVGWRWTFAIQGPIIVLSIVAISLNLKLPKTELDYTILKRIDFLGSGTLVSGLFLFLFGVSAGGNYFPWRHPVVIVSLLCSVVLLTAFVYTELYIAVEPIIPLGLVKNRTVAGSAFTGWFLSMGFFTNIFYVAIYLLSVKGVSPTESGSSLIPQFIGSASGSFFAGYYMRLTGRYYPVNVVAGICLVLGSGMLATVGLDTSKTFISVALFLPGFGGGLYLTTTLVGLIAAIPHEFQAVCTSIAYGFRTIGMTVGVATAAAIFQNTLSAKLSQRITGPGSEEVIERVQDSVDEINNLPEYWKMDVTLCYLDAVRAVLITTTVLAACCALCSLAMKEHVLHNSVNRK</sequence>
<evidence type="ECO:0000256" key="5">
    <source>
        <dbReference type="ARBA" id="ARBA00022989"/>
    </source>
</evidence>
<organism evidence="9 10">
    <name type="scientific">Lipomyces starkeyi NRRL Y-11557</name>
    <dbReference type="NCBI Taxonomy" id="675824"/>
    <lineage>
        <taxon>Eukaryota</taxon>
        <taxon>Fungi</taxon>
        <taxon>Dikarya</taxon>
        <taxon>Ascomycota</taxon>
        <taxon>Saccharomycotina</taxon>
        <taxon>Lipomycetes</taxon>
        <taxon>Lipomycetales</taxon>
        <taxon>Lipomycetaceae</taxon>
        <taxon>Lipomyces</taxon>
    </lineage>
</organism>
<dbReference type="PANTHER" id="PTHR23501">
    <property type="entry name" value="MAJOR FACILITATOR SUPERFAMILY"/>
    <property type="match status" value="1"/>
</dbReference>
<dbReference type="GO" id="GO:0012505">
    <property type="term" value="C:endomembrane system"/>
    <property type="evidence" value="ECO:0007669"/>
    <property type="project" value="UniProtKB-SubCell"/>
</dbReference>
<dbReference type="AlphaFoldDB" id="A0A1E3PZR7"/>
<feature type="domain" description="Major facilitator superfamily (MFS) profile" evidence="8">
    <location>
        <begin position="50"/>
        <end position="535"/>
    </location>
</feature>